<dbReference type="InterPro" id="IPR001810">
    <property type="entry name" value="F-box_dom"/>
</dbReference>
<dbReference type="Pfam" id="PF12937">
    <property type="entry name" value="F-box-like"/>
    <property type="match status" value="1"/>
</dbReference>
<evidence type="ECO:0000313" key="3">
    <source>
        <dbReference type="Proteomes" id="UP000683000"/>
    </source>
</evidence>
<protein>
    <recommendedName>
        <fullName evidence="1">F-box domain-containing protein</fullName>
    </recommendedName>
</protein>
<accession>A0A8I3AFA5</accession>
<organism evidence="2 3">
    <name type="scientific">Boletus reticuloceps</name>
    <dbReference type="NCBI Taxonomy" id="495285"/>
    <lineage>
        <taxon>Eukaryota</taxon>
        <taxon>Fungi</taxon>
        <taxon>Dikarya</taxon>
        <taxon>Basidiomycota</taxon>
        <taxon>Agaricomycotina</taxon>
        <taxon>Agaricomycetes</taxon>
        <taxon>Agaricomycetidae</taxon>
        <taxon>Boletales</taxon>
        <taxon>Boletineae</taxon>
        <taxon>Boletaceae</taxon>
        <taxon>Boletoideae</taxon>
        <taxon>Boletus</taxon>
    </lineage>
</organism>
<evidence type="ECO:0000313" key="2">
    <source>
        <dbReference type="EMBL" id="KAG6380226.1"/>
    </source>
</evidence>
<gene>
    <name evidence="2" type="ORF">JVT61DRAFT_8318</name>
</gene>
<evidence type="ECO:0000259" key="1">
    <source>
        <dbReference type="Pfam" id="PF12937"/>
    </source>
</evidence>
<feature type="domain" description="F-box" evidence="1">
    <location>
        <begin position="5"/>
        <end position="49"/>
    </location>
</feature>
<sequence>MTHFLELPLELLPIIFGFVLRPQHISKLCLVNKTFNRFAIPLLYRRVFIFAWYKEAKTKVGLWTEITLHSRSIVLFIQVILLLRTLSRCPHLACYVEKLGESPLICLPTSIPHLPSVEIRDFPKGLSAERHSELLQLCTEGIRNCVHLRSCTWTRDGSLHSCVLESLSSCPQLRELEINGNDSEYSPDYSLNSLV</sequence>
<dbReference type="AlphaFoldDB" id="A0A8I3AFA5"/>
<dbReference type="EMBL" id="JAGFBS010000003">
    <property type="protein sequence ID" value="KAG6380226.1"/>
    <property type="molecule type" value="Genomic_DNA"/>
</dbReference>
<comment type="caution">
    <text evidence="2">The sequence shown here is derived from an EMBL/GenBank/DDBJ whole genome shotgun (WGS) entry which is preliminary data.</text>
</comment>
<keyword evidence="3" id="KW-1185">Reference proteome</keyword>
<proteinExistence type="predicted"/>
<name>A0A8I3AFA5_9AGAM</name>
<dbReference type="OrthoDB" id="2690438at2759"/>
<reference evidence="2" key="1">
    <citation type="submission" date="2021-03" db="EMBL/GenBank/DDBJ databases">
        <title>Evolutionary innovations through gain and loss of genes in the ectomycorrhizal Boletales.</title>
        <authorList>
            <person name="Wu G."/>
            <person name="Miyauchi S."/>
            <person name="Morin E."/>
            <person name="Yang Z.-L."/>
            <person name="Xu J."/>
            <person name="Martin F.M."/>
        </authorList>
    </citation>
    <scope>NUCLEOTIDE SEQUENCE</scope>
    <source>
        <strain evidence="2">BR01</strain>
    </source>
</reference>
<dbReference type="Proteomes" id="UP000683000">
    <property type="component" value="Unassembled WGS sequence"/>
</dbReference>